<dbReference type="EMBL" id="CP003620">
    <property type="protein sequence ID" value="AFZ14053.1"/>
    <property type="molecule type" value="Genomic_DNA"/>
</dbReference>
<evidence type="ECO:0008006" key="3">
    <source>
        <dbReference type="Google" id="ProtNLM"/>
    </source>
</evidence>
<evidence type="ECO:0000313" key="1">
    <source>
        <dbReference type="EMBL" id="AFZ14053.1"/>
    </source>
</evidence>
<dbReference type="OrthoDB" id="461883at2"/>
<dbReference type="AlphaFoldDB" id="K9W133"/>
<dbReference type="HOGENOM" id="CLU_2860167_0_0_3"/>
<organism evidence="1 2">
    <name type="scientific">Crinalium epipsammum PCC 9333</name>
    <dbReference type="NCBI Taxonomy" id="1173022"/>
    <lineage>
        <taxon>Bacteria</taxon>
        <taxon>Bacillati</taxon>
        <taxon>Cyanobacteriota</taxon>
        <taxon>Cyanophyceae</taxon>
        <taxon>Gomontiellales</taxon>
        <taxon>Gomontiellaceae</taxon>
        <taxon>Crinalium</taxon>
    </lineage>
</organism>
<reference evidence="1 2" key="1">
    <citation type="submission" date="2012-06" db="EMBL/GenBank/DDBJ databases">
        <title>Finished chromosome of genome of Crinalium epipsammum PCC 9333.</title>
        <authorList>
            <consortium name="US DOE Joint Genome Institute"/>
            <person name="Gugger M."/>
            <person name="Coursin T."/>
            <person name="Rippka R."/>
            <person name="Tandeau De Marsac N."/>
            <person name="Huntemann M."/>
            <person name="Wei C.-L."/>
            <person name="Han J."/>
            <person name="Detter J.C."/>
            <person name="Han C."/>
            <person name="Tapia R."/>
            <person name="Davenport K."/>
            <person name="Daligault H."/>
            <person name="Erkkila T."/>
            <person name="Gu W."/>
            <person name="Munk A.C.C."/>
            <person name="Teshima H."/>
            <person name="Xu Y."/>
            <person name="Chain P."/>
            <person name="Chen A."/>
            <person name="Krypides N."/>
            <person name="Mavromatis K."/>
            <person name="Markowitz V."/>
            <person name="Szeto E."/>
            <person name="Ivanova N."/>
            <person name="Mikhailova N."/>
            <person name="Ovchinnikova G."/>
            <person name="Pagani I."/>
            <person name="Pati A."/>
            <person name="Goodwin L."/>
            <person name="Peters L."/>
            <person name="Pitluck S."/>
            <person name="Woyke T."/>
            <person name="Kerfeld C."/>
        </authorList>
    </citation>
    <scope>NUCLEOTIDE SEQUENCE [LARGE SCALE GENOMIC DNA]</scope>
    <source>
        <strain evidence="1 2">PCC 9333</strain>
    </source>
</reference>
<sequence length="64" mass="7337">MIISTQNEIQQINLNGNLLTNWKGSLASDFLNHMGKEGWEMSGVWRNEKAVGGFGVFLYFKRPY</sequence>
<dbReference type="STRING" id="1173022.Cri9333_3220"/>
<name>K9W133_9CYAN</name>
<accession>K9W133</accession>
<evidence type="ECO:0000313" key="2">
    <source>
        <dbReference type="Proteomes" id="UP000010472"/>
    </source>
</evidence>
<dbReference type="Proteomes" id="UP000010472">
    <property type="component" value="Chromosome"/>
</dbReference>
<gene>
    <name evidence="1" type="ORF">Cri9333_3220</name>
</gene>
<dbReference type="RefSeq" id="WP_015204159.1">
    <property type="nucleotide sequence ID" value="NC_019753.1"/>
</dbReference>
<keyword evidence="2" id="KW-1185">Reference proteome</keyword>
<protein>
    <recommendedName>
        <fullName evidence="3">DUF4177 domain-containing protein</fullName>
    </recommendedName>
</protein>
<proteinExistence type="predicted"/>
<dbReference type="KEGG" id="cep:Cri9333_3220"/>